<keyword evidence="2" id="KW-1185">Reference proteome</keyword>
<protein>
    <submittedName>
        <fullName evidence="1">Uncharacterized protein</fullName>
    </submittedName>
</protein>
<proteinExistence type="predicted"/>
<gene>
    <name evidence="1" type="ORF">NDU88_008921</name>
</gene>
<dbReference type="EMBL" id="JANPWB010000012">
    <property type="protein sequence ID" value="KAJ1120772.1"/>
    <property type="molecule type" value="Genomic_DNA"/>
</dbReference>
<accession>A0AAV7P0C8</accession>
<name>A0AAV7P0C8_PLEWA</name>
<dbReference type="AlphaFoldDB" id="A0AAV7P0C8"/>
<evidence type="ECO:0000313" key="2">
    <source>
        <dbReference type="Proteomes" id="UP001066276"/>
    </source>
</evidence>
<organism evidence="1 2">
    <name type="scientific">Pleurodeles waltl</name>
    <name type="common">Iberian ribbed newt</name>
    <dbReference type="NCBI Taxonomy" id="8319"/>
    <lineage>
        <taxon>Eukaryota</taxon>
        <taxon>Metazoa</taxon>
        <taxon>Chordata</taxon>
        <taxon>Craniata</taxon>
        <taxon>Vertebrata</taxon>
        <taxon>Euteleostomi</taxon>
        <taxon>Amphibia</taxon>
        <taxon>Batrachia</taxon>
        <taxon>Caudata</taxon>
        <taxon>Salamandroidea</taxon>
        <taxon>Salamandridae</taxon>
        <taxon>Pleurodelinae</taxon>
        <taxon>Pleurodeles</taxon>
    </lineage>
</organism>
<reference evidence="1" key="1">
    <citation type="journal article" date="2022" name="bioRxiv">
        <title>Sequencing and chromosome-scale assembly of the giantPleurodeles waltlgenome.</title>
        <authorList>
            <person name="Brown T."/>
            <person name="Elewa A."/>
            <person name="Iarovenko S."/>
            <person name="Subramanian E."/>
            <person name="Araus A.J."/>
            <person name="Petzold A."/>
            <person name="Susuki M."/>
            <person name="Suzuki K.-i.T."/>
            <person name="Hayashi T."/>
            <person name="Toyoda A."/>
            <person name="Oliveira C."/>
            <person name="Osipova E."/>
            <person name="Leigh N.D."/>
            <person name="Simon A."/>
            <person name="Yun M.H."/>
        </authorList>
    </citation>
    <scope>NUCLEOTIDE SEQUENCE</scope>
    <source>
        <strain evidence="1">20211129_DDA</strain>
        <tissue evidence="1">Liver</tissue>
    </source>
</reference>
<evidence type="ECO:0000313" key="1">
    <source>
        <dbReference type="EMBL" id="KAJ1120772.1"/>
    </source>
</evidence>
<dbReference type="Proteomes" id="UP001066276">
    <property type="component" value="Chromosome 8"/>
</dbReference>
<comment type="caution">
    <text evidence="1">The sequence shown here is derived from an EMBL/GenBank/DDBJ whole genome shotgun (WGS) entry which is preliminary data.</text>
</comment>
<sequence length="95" mass="10086">MDEQARAFTPASLRLVAPTPRAKAFPLSALYNNAAATAGQGAGGARLQGHGSEMIQAADGTILNFCLSYFALTGGRLEFPGILDRLEPRDMIVFM</sequence>